<comment type="caution">
    <text evidence="3">The sequence shown here is derived from an EMBL/GenBank/DDBJ whole genome shotgun (WGS) entry which is preliminary data.</text>
</comment>
<evidence type="ECO:0000259" key="2">
    <source>
        <dbReference type="Pfam" id="PF00156"/>
    </source>
</evidence>
<dbReference type="InterPro" id="IPR000836">
    <property type="entry name" value="PRTase_dom"/>
</dbReference>
<dbReference type="SUPFAM" id="SSF53271">
    <property type="entry name" value="PRTase-like"/>
    <property type="match status" value="1"/>
</dbReference>
<dbReference type="InterPro" id="IPR051910">
    <property type="entry name" value="ComF/GntX_DNA_util-trans"/>
</dbReference>
<evidence type="ECO:0000313" key="4">
    <source>
        <dbReference type="Proteomes" id="UP000760819"/>
    </source>
</evidence>
<dbReference type="Gene3D" id="3.40.50.2020">
    <property type="match status" value="1"/>
</dbReference>
<name>A0A955KZC8_9BACT</name>
<comment type="similarity">
    <text evidence="1">Belongs to the ComF/GntX family.</text>
</comment>
<sequence>TMLKNVLKNLVRALFPEWCIGCGYPGQLVCPACRRSQLAAYTTPQCHVCRQQIYTGLVHHECRQATYLDGVWVTYVYDELAHKLVQQLKYSFNLRVASVMAEMMTLSVLPWGLLDDSVLTFVPITGYRQRWRGFNQAELLAIKIAGPGRQQVCKLLIRKGRRHTQVGMNKDERQQNLHGSIEIAPSLPGKIPRKVVLVDDVMTTGSTLEVCAKVLKQAGAEEVYGLVFARG</sequence>
<dbReference type="AlphaFoldDB" id="A0A955KZC8"/>
<feature type="domain" description="Phosphoribosyltransferase" evidence="2">
    <location>
        <begin position="181"/>
        <end position="224"/>
    </location>
</feature>
<gene>
    <name evidence="3" type="ORF">KC640_00675</name>
</gene>
<reference evidence="3" key="2">
    <citation type="journal article" date="2021" name="Microbiome">
        <title>Successional dynamics and alternative stable states in a saline activated sludge microbial community over 9 years.</title>
        <authorList>
            <person name="Wang Y."/>
            <person name="Ye J."/>
            <person name="Ju F."/>
            <person name="Liu L."/>
            <person name="Boyd J.A."/>
            <person name="Deng Y."/>
            <person name="Parks D.H."/>
            <person name="Jiang X."/>
            <person name="Yin X."/>
            <person name="Woodcroft B.J."/>
            <person name="Tyson G.W."/>
            <person name="Hugenholtz P."/>
            <person name="Polz M.F."/>
            <person name="Zhang T."/>
        </authorList>
    </citation>
    <scope>NUCLEOTIDE SEQUENCE</scope>
    <source>
        <strain evidence="3">HKST-UBA12</strain>
    </source>
</reference>
<dbReference type="CDD" id="cd06223">
    <property type="entry name" value="PRTases_typeI"/>
    <property type="match status" value="1"/>
</dbReference>
<organism evidence="3 4">
    <name type="scientific">Candidatus Dojkabacteria bacterium</name>
    <dbReference type="NCBI Taxonomy" id="2099670"/>
    <lineage>
        <taxon>Bacteria</taxon>
        <taxon>Candidatus Dojkabacteria</taxon>
    </lineage>
</organism>
<dbReference type="PANTHER" id="PTHR47505">
    <property type="entry name" value="DNA UTILIZATION PROTEIN YHGH"/>
    <property type="match status" value="1"/>
</dbReference>
<reference evidence="3" key="1">
    <citation type="submission" date="2020-04" db="EMBL/GenBank/DDBJ databases">
        <authorList>
            <person name="Zhang T."/>
        </authorList>
    </citation>
    <scope>NUCLEOTIDE SEQUENCE</scope>
    <source>
        <strain evidence="3">HKST-UBA12</strain>
    </source>
</reference>
<proteinExistence type="inferred from homology"/>
<protein>
    <submittedName>
        <fullName evidence="3">ComF family protein</fullName>
    </submittedName>
</protein>
<dbReference type="Proteomes" id="UP000760819">
    <property type="component" value="Unassembled WGS sequence"/>
</dbReference>
<dbReference type="InterPro" id="IPR029057">
    <property type="entry name" value="PRTase-like"/>
</dbReference>
<dbReference type="EMBL" id="JAGQLI010000034">
    <property type="protein sequence ID" value="MCA9378918.1"/>
    <property type="molecule type" value="Genomic_DNA"/>
</dbReference>
<dbReference type="Pfam" id="PF00156">
    <property type="entry name" value="Pribosyltran"/>
    <property type="match status" value="1"/>
</dbReference>
<feature type="non-terminal residue" evidence="3">
    <location>
        <position position="1"/>
    </location>
</feature>
<evidence type="ECO:0000313" key="3">
    <source>
        <dbReference type="EMBL" id="MCA9378918.1"/>
    </source>
</evidence>
<dbReference type="PANTHER" id="PTHR47505:SF1">
    <property type="entry name" value="DNA UTILIZATION PROTEIN YHGH"/>
    <property type="match status" value="1"/>
</dbReference>
<evidence type="ECO:0000256" key="1">
    <source>
        <dbReference type="ARBA" id="ARBA00008007"/>
    </source>
</evidence>
<accession>A0A955KZC8</accession>